<reference evidence="5" key="1">
    <citation type="submission" date="2023-10" db="EMBL/GenBank/DDBJ databases">
        <authorList>
            <person name="Chen Y."/>
            <person name="Shah S."/>
            <person name="Dougan E. K."/>
            <person name="Thang M."/>
            <person name="Chan C."/>
        </authorList>
    </citation>
    <scope>NUCLEOTIDE SEQUENCE [LARGE SCALE GENOMIC DNA]</scope>
</reference>
<evidence type="ECO:0000256" key="3">
    <source>
        <dbReference type="SAM" id="MobiDB-lite"/>
    </source>
</evidence>
<dbReference type="InterPro" id="IPR008266">
    <property type="entry name" value="Tyr_kinase_AS"/>
</dbReference>
<feature type="region of interest" description="Disordered" evidence="3">
    <location>
        <begin position="254"/>
        <end position="298"/>
    </location>
</feature>
<dbReference type="EMBL" id="CAUYUJ010001443">
    <property type="protein sequence ID" value="CAK0795969.1"/>
    <property type="molecule type" value="Genomic_DNA"/>
</dbReference>
<dbReference type="PANTHER" id="PTHR24346">
    <property type="entry name" value="MAP/MICROTUBULE AFFINITY-REGULATING KINASE"/>
    <property type="match status" value="1"/>
</dbReference>
<keyword evidence="6" id="KW-1185">Reference proteome</keyword>
<dbReference type="InterPro" id="IPR000719">
    <property type="entry name" value="Prot_kinase_dom"/>
</dbReference>
<dbReference type="InterPro" id="IPR011009">
    <property type="entry name" value="Kinase-like_dom_sf"/>
</dbReference>
<comment type="caution">
    <text evidence="5">The sequence shown here is derived from an EMBL/GenBank/DDBJ whole genome shotgun (WGS) entry which is preliminary data.</text>
</comment>
<sequence>MCAGQQMEIDGSFQLQDIVDAISQHDELLKLDLSVTVADPLQQDCPLIACSNGFTELTGYAVGEIVGRNCRFLLDGVPDQFIDHDTRLRCRHYVSTTKGYPGDPTPDETITEYLKAQPWMTTRPGEVICVQTNATKTGELFKNMFYMKQVELNERPFILGLQAKLPEAWQDTVDQARLTAFCHQAFVRLGSNMRAVEEVLSRHFWYSASARRQDAPKTLMPSFALQAGVGLAVLRGAAIARDLAAKEGDFGDASAKWSRRQVSDTSTATTNGIDDADVDESSWARNTTQSSVGSGRQPRVAPAALHEGFDAASVQPWSADLFETLGKIEDANRNHGSVCLMKTIPEGRLVAVKRMPNAWIQDSHRGFEEWHPHETEQPWSDIGCNCFLNSVGYPYCMQFLGVFRDSQTTSVVTEFANGGDLFQWAAELKEQPGPEREARVKPLVRQIMHGVQCLHNMSIVHGDLSMENVLLSSREDSGSTRARLIDFGAATTERFVSKRATGKPSYQAPEMFGDECIRDGFLSDAFSVGVVLYAMCLMDYPWLSTSGADKCFEYVKAKGLAAFLKKRKLLTSKQSMSEVISPELRVLLVGLLEFDPSKRLTLGEDAFGSDRRSVWDERWMQ</sequence>
<name>A0ABN9PVL6_9DINO</name>
<dbReference type="Gene3D" id="3.30.450.20">
    <property type="entry name" value="PAS domain"/>
    <property type="match status" value="1"/>
</dbReference>
<protein>
    <recommendedName>
        <fullName evidence="4">Protein kinase domain-containing protein</fullName>
    </recommendedName>
</protein>
<evidence type="ECO:0000313" key="5">
    <source>
        <dbReference type="EMBL" id="CAK0795969.1"/>
    </source>
</evidence>
<dbReference type="PANTHER" id="PTHR24346:SF30">
    <property type="entry name" value="MATERNAL EMBRYONIC LEUCINE ZIPPER KINASE"/>
    <property type="match status" value="1"/>
</dbReference>
<dbReference type="Proteomes" id="UP001189429">
    <property type="component" value="Unassembled WGS sequence"/>
</dbReference>
<dbReference type="SUPFAM" id="SSF56112">
    <property type="entry name" value="Protein kinase-like (PK-like)"/>
    <property type="match status" value="1"/>
</dbReference>
<evidence type="ECO:0000259" key="4">
    <source>
        <dbReference type="PROSITE" id="PS50011"/>
    </source>
</evidence>
<evidence type="ECO:0000256" key="1">
    <source>
        <dbReference type="ARBA" id="ARBA00022741"/>
    </source>
</evidence>
<dbReference type="Gene3D" id="1.10.510.10">
    <property type="entry name" value="Transferase(Phosphotransferase) domain 1"/>
    <property type="match status" value="1"/>
</dbReference>
<feature type="compositionally biased region" description="Polar residues" evidence="3">
    <location>
        <begin position="283"/>
        <end position="294"/>
    </location>
</feature>
<proteinExistence type="predicted"/>
<keyword evidence="1" id="KW-0547">Nucleotide-binding</keyword>
<evidence type="ECO:0000256" key="2">
    <source>
        <dbReference type="ARBA" id="ARBA00022840"/>
    </source>
</evidence>
<feature type="domain" description="Protein kinase" evidence="4">
    <location>
        <begin position="286"/>
        <end position="620"/>
    </location>
</feature>
<feature type="compositionally biased region" description="Polar residues" evidence="3">
    <location>
        <begin position="263"/>
        <end position="272"/>
    </location>
</feature>
<organism evidence="5 6">
    <name type="scientific">Prorocentrum cordatum</name>
    <dbReference type="NCBI Taxonomy" id="2364126"/>
    <lineage>
        <taxon>Eukaryota</taxon>
        <taxon>Sar</taxon>
        <taxon>Alveolata</taxon>
        <taxon>Dinophyceae</taxon>
        <taxon>Prorocentrales</taxon>
        <taxon>Prorocentraceae</taxon>
        <taxon>Prorocentrum</taxon>
    </lineage>
</organism>
<keyword evidence="2" id="KW-0067">ATP-binding</keyword>
<accession>A0ABN9PVL6</accession>
<evidence type="ECO:0000313" key="6">
    <source>
        <dbReference type="Proteomes" id="UP001189429"/>
    </source>
</evidence>
<dbReference type="Pfam" id="PF00069">
    <property type="entry name" value="Pkinase"/>
    <property type="match status" value="1"/>
</dbReference>
<dbReference type="PROSITE" id="PS50011">
    <property type="entry name" value="PROTEIN_KINASE_DOM"/>
    <property type="match status" value="1"/>
</dbReference>
<dbReference type="PROSITE" id="PS00109">
    <property type="entry name" value="PROTEIN_KINASE_TYR"/>
    <property type="match status" value="1"/>
</dbReference>
<gene>
    <name evidence="5" type="ORF">PCOR1329_LOCUS5468</name>
</gene>